<gene>
    <name evidence="3" type="ORF">NCTC12092_01504</name>
</gene>
<feature type="transmembrane region" description="Helical" evidence="2">
    <location>
        <begin position="5"/>
        <end position="22"/>
    </location>
</feature>
<proteinExistence type="predicted"/>
<dbReference type="Proteomes" id="UP000254461">
    <property type="component" value="Unassembled WGS sequence"/>
</dbReference>
<accession>A0A380JUL4</accession>
<evidence type="ECO:0000313" key="4">
    <source>
        <dbReference type="Proteomes" id="UP000254461"/>
    </source>
</evidence>
<dbReference type="RefSeq" id="WP_115251207.1">
    <property type="nucleotide sequence ID" value="NZ_UHFF01000002.1"/>
</dbReference>
<reference evidence="3 4" key="1">
    <citation type="submission" date="2018-06" db="EMBL/GenBank/DDBJ databases">
        <authorList>
            <consortium name="Pathogen Informatics"/>
            <person name="Doyle S."/>
        </authorList>
    </citation>
    <scope>NUCLEOTIDE SEQUENCE [LARGE SCALE GENOMIC DNA]</scope>
    <source>
        <strain evidence="3 4">NCTC12092</strain>
    </source>
</reference>
<organism evidence="3 4">
    <name type="scientific">Streptococcus equi subsp. equi</name>
    <dbReference type="NCBI Taxonomy" id="148942"/>
    <lineage>
        <taxon>Bacteria</taxon>
        <taxon>Bacillati</taxon>
        <taxon>Bacillota</taxon>
        <taxon>Bacilli</taxon>
        <taxon>Lactobacillales</taxon>
        <taxon>Streptococcaceae</taxon>
        <taxon>Streptococcus</taxon>
    </lineage>
</organism>
<name>A0A380JUL4_9STRE</name>
<evidence type="ECO:0000256" key="2">
    <source>
        <dbReference type="SAM" id="Phobius"/>
    </source>
</evidence>
<evidence type="ECO:0000313" key="3">
    <source>
        <dbReference type="EMBL" id="SUN47666.1"/>
    </source>
</evidence>
<feature type="region of interest" description="Disordered" evidence="1">
    <location>
        <begin position="125"/>
        <end position="146"/>
    </location>
</feature>
<dbReference type="AlphaFoldDB" id="A0A380JUL4"/>
<keyword evidence="2" id="KW-1133">Transmembrane helix</keyword>
<evidence type="ECO:0000256" key="1">
    <source>
        <dbReference type="SAM" id="MobiDB-lite"/>
    </source>
</evidence>
<dbReference type="EMBL" id="UHFF01000002">
    <property type="protein sequence ID" value="SUN47666.1"/>
    <property type="molecule type" value="Genomic_DNA"/>
</dbReference>
<protein>
    <submittedName>
        <fullName evidence="3">Secreted phage protein</fullName>
    </submittedName>
</protein>
<keyword evidence="2" id="KW-0472">Membrane</keyword>
<sequence>MKKRLVSSLSILFITVIINYYYDNVKAESYTLSEREWKQSFGLQNFSGDYGHDDYTIQPQPTGDAKIIGFRNDWNKAREFGVKPIAKGDRQIELKTYPRAIVQVFLGNTDTKNVELLQPIVNTPQKRENDETIPSTYKPKFTLAND</sequence>
<keyword evidence="2" id="KW-0812">Transmembrane</keyword>